<reference evidence="2 3" key="1">
    <citation type="submission" date="2015-01" db="EMBL/GenBank/DDBJ databases">
        <title>Vibrio sp. C94 JCM 19241 whole genome shotgun sequence.</title>
        <authorList>
            <person name="Sawabe T."/>
            <person name="Meirelles P."/>
            <person name="Feng G."/>
            <person name="Sayaka M."/>
            <person name="Hattori M."/>
            <person name="Ohkuma M."/>
        </authorList>
    </citation>
    <scope>NUCLEOTIDE SEQUENCE [LARGE SCALE GENOMIC DNA]</scope>
    <source>
        <strain evidence="3">JCM 19241</strain>
    </source>
</reference>
<sequence length="94" mass="10561">MCCPGCQSVAQTIVDSGLVSYYQYRTEKAERVDLVPEQLQSLIHYDNEEIQSEFVRNDENTSEVTLSLDGVSCAACAWLIEKQMNGAKAWYAFA</sequence>
<evidence type="ECO:0000313" key="2">
    <source>
        <dbReference type="EMBL" id="GAM75642.1"/>
    </source>
</evidence>
<evidence type="ECO:0000313" key="3">
    <source>
        <dbReference type="Proteomes" id="UP000031666"/>
    </source>
</evidence>
<keyword evidence="2" id="KW-0378">Hydrolase</keyword>
<dbReference type="Proteomes" id="UP000031666">
    <property type="component" value="Unassembled WGS sequence"/>
</dbReference>
<dbReference type="EMBL" id="BBSC01000004">
    <property type="protein sequence ID" value="GAM75642.1"/>
    <property type="molecule type" value="Genomic_DNA"/>
</dbReference>
<proteinExistence type="predicted"/>
<dbReference type="GO" id="GO:0016787">
    <property type="term" value="F:hydrolase activity"/>
    <property type="evidence" value="ECO:0007669"/>
    <property type="project" value="UniProtKB-KW"/>
</dbReference>
<accession>A0A0B8QF23</accession>
<protein>
    <submittedName>
        <fullName evidence="2">Type cbb3 cytochrome oxidase biogenesis protein ccoI</fullName>
        <ecNumber evidence="2">3.6.3.4</ecNumber>
    </submittedName>
</protein>
<evidence type="ECO:0000259" key="1">
    <source>
        <dbReference type="Pfam" id="PF12156"/>
    </source>
</evidence>
<reference evidence="2 3" key="2">
    <citation type="submission" date="2015-01" db="EMBL/GenBank/DDBJ databases">
        <authorList>
            <consortium name="NBRP consortium"/>
            <person name="Sawabe T."/>
            <person name="Meirelles P."/>
            <person name="Feng G."/>
            <person name="Sayaka M."/>
            <person name="Hattori M."/>
            <person name="Ohkuma M."/>
        </authorList>
    </citation>
    <scope>NUCLEOTIDE SEQUENCE [LARGE SCALE GENOMIC DNA]</scope>
    <source>
        <strain evidence="3">JCM 19241</strain>
    </source>
</reference>
<dbReference type="InterPro" id="IPR021993">
    <property type="entry name" value="ATPase-cat-bd"/>
</dbReference>
<dbReference type="AlphaFoldDB" id="A0A0B8QF23"/>
<feature type="domain" description="Putative metal-binding" evidence="1">
    <location>
        <begin position="1"/>
        <end position="58"/>
    </location>
</feature>
<dbReference type="STRING" id="1481914.JCM19241_3554"/>
<organism evidence="2 3">
    <name type="scientific">Vibrio ishigakensis</name>
    <dbReference type="NCBI Taxonomy" id="1481914"/>
    <lineage>
        <taxon>Bacteria</taxon>
        <taxon>Pseudomonadati</taxon>
        <taxon>Pseudomonadota</taxon>
        <taxon>Gammaproteobacteria</taxon>
        <taxon>Vibrionales</taxon>
        <taxon>Vibrionaceae</taxon>
        <taxon>Vibrio</taxon>
    </lineage>
</organism>
<dbReference type="Pfam" id="PF12156">
    <property type="entry name" value="ATPase-cat_bd"/>
    <property type="match status" value="1"/>
</dbReference>
<name>A0A0B8QF23_9VIBR</name>
<dbReference type="SUPFAM" id="SSF55008">
    <property type="entry name" value="HMA, heavy metal-associated domain"/>
    <property type="match status" value="1"/>
</dbReference>
<dbReference type="EC" id="3.6.3.4" evidence="2"/>
<comment type="caution">
    <text evidence="2">The sequence shown here is derived from an EMBL/GenBank/DDBJ whole genome shotgun (WGS) entry which is preliminary data.</text>
</comment>
<gene>
    <name evidence="2" type="ORF">JCM19241_3554</name>
</gene>
<dbReference type="InterPro" id="IPR036163">
    <property type="entry name" value="HMA_dom_sf"/>
</dbReference>
<dbReference type="GO" id="GO:0046872">
    <property type="term" value="F:metal ion binding"/>
    <property type="evidence" value="ECO:0007669"/>
    <property type="project" value="InterPro"/>
</dbReference>